<evidence type="ECO:0000256" key="4">
    <source>
        <dbReference type="ARBA" id="ARBA00022490"/>
    </source>
</evidence>
<dbReference type="SUPFAM" id="SSF54928">
    <property type="entry name" value="RNA-binding domain, RBD"/>
    <property type="match status" value="3"/>
</dbReference>
<evidence type="ECO:0000256" key="1">
    <source>
        <dbReference type="ARBA" id="ARBA00004123"/>
    </source>
</evidence>
<keyword evidence="14" id="KW-1185">Reference proteome</keyword>
<evidence type="ECO:0000256" key="3">
    <source>
        <dbReference type="ARBA" id="ARBA00008557"/>
    </source>
</evidence>
<evidence type="ECO:0000259" key="11">
    <source>
        <dbReference type="PROSITE" id="PS50102"/>
    </source>
</evidence>
<dbReference type="InterPro" id="IPR002004">
    <property type="entry name" value="PABP_HYD_C"/>
</dbReference>
<dbReference type="AlphaFoldDB" id="A0A565BL52"/>
<dbReference type="SUPFAM" id="SSF63570">
    <property type="entry name" value="PABC (PABP) domain"/>
    <property type="match status" value="1"/>
</dbReference>
<evidence type="ECO:0000256" key="8">
    <source>
        <dbReference type="ARBA" id="ARBA00054110"/>
    </source>
</evidence>
<accession>A0A565BL52</accession>
<dbReference type="EMBL" id="CABITT030000004">
    <property type="protein sequence ID" value="VVB02357.1"/>
    <property type="molecule type" value="Genomic_DNA"/>
</dbReference>
<comment type="caution">
    <text evidence="13">The sequence shown here is derived from an EMBL/GenBank/DDBJ whole genome shotgun (WGS) entry which is preliminary data.</text>
</comment>
<dbReference type="FunFam" id="3.30.70.330:FF:000499">
    <property type="entry name" value="Polyadenylate-binding protein"/>
    <property type="match status" value="1"/>
</dbReference>
<dbReference type="OrthoDB" id="19742at2759"/>
<keyword evidence="5" id="KW-0677">Repeat</keyword>
<dbReference type="InterPro" id="IPR050502">
    <property type="entry name" value="Euk_RNA-bind_prot"/>
</dbReference>
<dbReference type="InterPro" id="IPR000504">
    <property type="entry name" value="RRM_dom"/>
</dbReference>
<dbReference type="PROSITE" id="PS50102">
    <property type="entry name" value="RRM"/>
    <property type="match status" value="4"/>
</dbReference>
<feature type="domain" description="RRM" evidence="11">
    <location>
        <begin position="193"/>
        <end position="270"/>
    </location>
</feature>
<dbReference type="FunFam" id="3.30.70.330:FF:000500">
    <property type="entry name" value="Polyadenylate-binding protein"/>
    <property type="match status" value="1"/>
</dbReference>
<gene>
    <name evidence="13" type="ORF">ANE_LOCUS12801</name>
</gene>
<dbReference type="FunFam" id="3.30.70.330:FF:000782">
    <property type="entry name" value="Polyadenylate-binding protein"/>
    <property type="match status" value="1"/>
</dbReference>
<dbReference type="PANTHER" id="PTHR48025:SF1">
    <property type="entry name" value="RRM DOMAIN-CONTAINING PROTEIN"/>
    <property type="match status" value="1"/>
</dbReference>
<protein>
    <recommendedName>
        <fullName evidence="10">Polyadenylate-binding protein</fullName>
        <shortName evidence="10">PABP</shortName>
    </recommendedName>
</protein>
<dbReference type="SMART" id="SM00517">
    <property type="entry name" value="PolyA"/>
    <property type="match status" value="1"/>
</dbReference>
<dbReference type="Gene3D" id="1.10.1900.10">
    <property type="entry name" value="c-terminal domain of poly(a) binding protein"/>
    <property type="match status" value="1"/>
</dbReference>
<feature type="domain" description="RRM" evidence="11">
    <location>
        <begin position="296"/>
        <end position="373"/>
    </location>
</feature>
<dbReference type="InterPro" id="IPR036053">
    <property type="entry name" value="PABP-dom"/>
</dbReference>
<keyword evidence="6 9" id="KW-0694">RNA-binding</keyword>
<dbReference type="Gene3D" id="3.30.70.330">
    <property type="match status" value="4"/>
</dbReference>
<dbReference type="PROSITE" id="PS51309">
    <property type="entry name" value="PABC"/>
    <property type="match status" value="1"/>
</dbReference>
<dbReference type="InterPro" id="IPR045305">
    <property type="entry name" value="RRM2_I_PABPs"/>
</dbReference>
<feature type="domain" description="PABC" evidence="12">
    <location>
        <begin position="510"/>
        <end position="587"/>
    </location>
</feature>
<dbReference type="InterPro" id="IPR003954">
    <property type="entry name" value="RRM_euk-type"/>
</dbReference>
<feature type="domain" description="RRM" evidence="11">
    <location>
        <begin position="104"/>
        <end position="181"/>
    </location>
</feature>
<reference evidence="13" key="1">
    <citation type="submission" date="2019-07" db="EMBL/GenBank/DDBJ databases">
        <authorList>
            <person name="Dittberner H."/>
        </authorList>
    </citation>
    <scope>NUCLEOTIDE SEQUENCE [LARGE SCALE GENOMIC DNA]</scope>
</reference>
<evidence type="ECO:0000259" key="12">
    <source>
        <dbReference type="PROSITE" id="PS51309"/>
    </source>
</evidence>
<dbReference type="InterPro" id="IPR012677">
    <property type="entry name" value="Nucleotide-bd_a/b_plait_sf"/>
</dbReference>
<keyword evidence="4 10" id="KW-0963">Cytoplasm</keyword>
<dbReference type="PANTHER" id="PTHR48025">
    <property type="entry name" value="OS02G0815200 PROTEIN"/>
    <property type="match status" value="1"/>
</dbReference>
<dbReference type="NCBIfam" id="TIGR01628">
    <property type="entry name" value="PABP-1234"/>
    <property type="match status" value="1"/>
</dbReference>
<dbReference type="SMART" id="SM00360">
    <property type="entry name" value="RRM"/>
    <property type="match status" value="4"/>
</dbReference>
<evidence type="ECO:0000256" key="2">
    <source>
        <dbReference type="ARBA" id="ARBA00004496"/>
    </source>
</evidence>
<organism evidence="13 14">
    <name type="scientific">Arabis nemorensis</name>
    <dbReference type="NCBI Taxonomy" id="586526"/>
    <lineage>
        <taxon>Eukaryota</taxon>
        <taxon>Viridiplantae</taxon>
        <taxon>Streptophyta</taxon>
        <taxon>Embryophyta</taxon>
        <taxon>Tracheophyta</taxon>
        <taxon>Spermatophyta</taxon>
        <taxon>Magnoliopsida</taxon>
        <taxon>eudicotyledons</taxon>
        <taxon>Gunneridae</taxon>
        <taxon>Pentapetalae</taxon>
        <taxon>rosids</taxon>
        <taxon>malvids</taxon>
        <taxon>Brassicales</taxon>
        <taxon>Brassicaceae</taxon>
        <taxon>Arabideae</taxon>
        <taxon>Arabis</taxon>
    </lineage>
</organism>
<dbReference type="GO" id="GO:0003729">
    <property type="term" value="F:mRNA binding"/>
    <property type="evidence" value="ECO:0007669"/>
    <property type="project" value="TreeGrafter"/>
</dbReference>
<comment type="similarity">
    <text evidence="3 10">Belongs to the polyadenylate-binding protein type-1 family.</text>
</comment>
<evidence type="ECO:0000256" key="9">
    <source>
        <dbReference type="PROSITE-ProRule" id="PRU00176"/>
    </source>
</evidence>
<dbReference type="GO" id="GO:0005737">
    <property type="term" value="C:cytoplasm"/>
    <property type="evidence" value="ECO:0007669"/>
    <property type="project" value="UniProtKB-SubCell"/>
</dbReference>
<evidence type="ECO:0000256" key="5">
    <source>
        <dbReference type="ARBA" id="ARBA00022737"/>
    </source>
</evidence>
<dbReference type="CDD" id="cd12381">
    <property type="entry name" value="RRM4_I_PABPs"/>
    <property type="match status" value="1"/>
</dbReference>
<dbReference type="CDD" id="cd12379">
    <property type="entry name" value="RRM2_I_PABPs"/>
    <property type="match status" value="1"/>
</dbReference>
<evidence type="ECO:0000313" key="14">
    <source>
        <dbReference type="Proteomes" id="UP000489600"/>
    </source>
</evidence>
<dbReference type="SMART" id="SM00361">
    <property type="entry name" value="RRM_1"/>
    <property type="match status" value="3"/>
</dbReference>
<evidence type="ECO:0000256" key="7">
    <source>
        <dbReference type="ARBA" id="ARBA00023242"/>
    </source>
</evidence>
<dbReference type="GO" id="GO:0005634">
    <property type="term" value="C:nucleus"/>
    <property type="evidence" value="ECO:0007669"/>
    <property type="project" value="UniProtKB-SubCell"/>
</dbReference>
<dbReference type="InterPro" id="IPR035979">
    <property type="entry name" value="RBD_domain_sf"/>
</dbReference>
<proteinExistence type="inferred from homology"/>
<dbReference type="Pfam" id="PF00658">
    <property type="entry name" value="MLLE"/>
    <property type="match status" value="1"/>
</dbReference>
<sequence length="602" mass="66806">MAATFPPEIGSGSVAASLYVGDLHPSVTEGILYDAFSEYKSLTSVRLCKDVSTGRSLCYGYANFLSRDDANLAIEEKNHSMLNGKMIRVMWSVREPDARKNGAGNVFVKNLPDSINNAGLQDMFKKFGNIVSCKVATFEDGKSRGYGFVQYEQQDAAHAAIENLNGTIVADKEIYVGKFMRKTDRGIPEVKYTNLYMKNLDADVSEDLLREKFSEFGKIVSLAIAKDENGLCKGFAFVNFDNPEDAKRATEALNGTQFGSKRLYVGRAQKKAERELLLKEQFEKKSTEQKMIAKVSNIYVKNIAVGVTEEELREQFSQCGTITSAKIMCDETGISKGFGFVCFSTPEEAINAVKILNGNMFHGKPLYVAIAQRKEDRKMQLQVQFGKRAEAGGSSSSASVIPGIYPPFYYANPQSGMVYQSANLAPMWNSTNLINSSNPTFQALTYPPMVVGNANKQNNRGRLNGNADSYVPNVYQSTQMLPLSRDFSNQQNNKFYGRGKEMKKGIRRGKSETLSTVPVRGPLEIQKQMLGEQLYPFVEKLQPQLAAKITGMLVEMDKSELLLLLKSPQHLTARVDEALEVLRSSKKNVAVPKTVNPDQRFG</sequence>
<dbReference type="FunFam" id="3.30.70.330:FF:000003">
    <property type="entry name" value="Polyadenylate-binding protein"/>
    <property type="match status" value="1"/>
</dbReference>
<comment type="function">
    <text evidence="8">Binds the poly(A) tail of mRNA. Appears to be an important mediator of the multiple roles of the poly(A) tail in mRNA biogenesis, stability and translation.</text>
</comment>
<keyword evidence="7" id="KW-0539">Nucleus</keyword>
<feature type="domain" description="RRM" evidence="11">
    <location>
        <begin position="16"/>
        <end position="94"/>
    </location>
</feature>
<evidence type="ECO:0000256" key="10">
    <source>
        <dbReference type="RuleBase" id="RU362004"/>
    </source>
</evidence>
<dbReference type="Pfam" id="PF00076">
    <property type="entry name" value="RRM_1"/>
    <property type="match status" value="4"/>
</dbReference>
<evidence type="ECO:0000313" key="13">
    <source>
        <dbReference type="EMBL" id="VVB02357.1"/>
    </source>
</evidence>
<name>A0A565BL52_9BRAS</name>
<comment type="subcellular location">
    <subcellularLocation>
        <location evidence="2 10">Cytoplasm</location>
    </subcellularLocation>
    <subcellularLocation>
        <location evidence="1">Nucleus</location>
    </subcellularLocation>
</comment>
<evidence type="ECO:0000256" key="6">
    <source>
        <dbReference type="ARBA" id="ARBA00022884"/>
    </source>
</evidence>
<dbReference type="Proteomes" id="UP000489600">
    <property type="component" value="Unassembled WGS sequence"/>
</dbReference>
<dbReference type="InterPro" id="IPR006515">
    <property type="entry name" value="PABP_1234"/>
</dbReference>